<dbReference type="GO" id="GO:0070402">
    <property type="term" value="F:NADPH binding"/>
    <property type="evidence" value="ECO:0007669"/>
    <property type="project" value="TreeGrafter"/>
</dbReference>
<evidence type="ECO:0000256" key="1">
    <source>
        <dbReference type="ARBA" id="ARBA00022857"/>
    </source>
</evidence>
<evidence type="ECO:0000313" key="4">
    <source>
        <dbReference type="EMBL" id="ABW32364.1"/>
    </source>
</evidence>
<dbReference type="InterPro" id="IPR013149">
    <property type="entry name" value="ADH-like_C"/>
</dbReference>
<dbReference type="Gene3D" id="3.90.180.10">
    <property type="entry name" value="Medium-chain alcohol dehydrogenases, catalytic domain"/>
    <property type="match status" value="1"/>
</dbReference>
<dbReference type="OrthoDB" id="9792162at2"/>
<dbReference type="Pfam" id="PF08240">
    <property type="entry name" value="ADH_N"/>
    <property type="match status" value="1"/>
</dbReference>
<keyword evidence="4" id="KW-0614">Plasmid</keyword>
<dbReference type="Gene3D" id="3.40.50.720">
    <property type="entry name" value="NAD(P)-binding Rossmann-like Domain"/>
    <property type="match status" value="1"/>
</dbReference>
<dbReference type="CDD" id="cd08270">
    <property type="entry name" value="MDR4"/>
    <property type="match status" value="1"/>
</dbReference>
<evidence type="ECO:0000256" key="2">
    <source>
        <dbReference type="ARBA" id="ARBA00023002"/>
    </source>
</evidence>
<gene>
    <name evidence="4" type="ordered locus">AM1_C0054</name>
</gene>
<dbReference type="SMART" id="SM00829">
    <property type="entry name" value="PKS_ER"/>
    <property type="match status" value="1"/>
</dbReference>
<dbReference type="SUPFAM" id="SSF51735">
    <property type="entry name" value="NAD(P)-binding Rossmann-fold domains"/>
    <property type="match status" value="1"/>
</dbReference>
<dbReference type="EMBL" id="CP000840">
    <property type="protein sequence ID" value="ABW32364.1"/>
    <property type="molecule type" value="Genomic_DNA"/>
</dbReference>
<keyword evidence="2" id="KW-0560">Oxidoreductase</keyword>
<dbReference type="RefSeq" id="WP_012167331.1">
    <property type="nucleotide sequence ID" value="NC_009928.1"/>
</dbReference>
<keyword evidence="1" id="KW-0521">NADP</keyword>
<dbReference type="GO" id="GO:0016651">
    <property type="term" value="F:oxidoreductase activity, acting on NAD(P)H"/>
    <property type="evidence" value="ECO:0007669"/>
    <property type="project" value="TreeGrafter"/>
</dbReference>
<dbReference type="InterPro" id="IPR011032">
    <property type="entry name" value="GroES-like_sf"/>
</dbReference>
<dbReference type="KEGG" id="amr:AM1_C0054"/>
<sequence length="314" mass="33058">MQRIIMNSDQEGGLSFVETDSLQPLPHQSLIKVTAFSLNRGEINIAQSPTSGGRSIGWDFVGVIENSAADGTGLKKGTRVVGWRPEMDAFAEYVIGEHQFIAPIPDAVSDVQAATLPVAGLTALAAVDQGNRLVGNSALVTGVTGGVGYFALQLAKLSGARTVAQVRRSEQATFASNIGADAVVVTEDGSGLEGEGPYHLVVDGVGGQLFSSLLSVTAKGGTLVSYGSSESHESTVNLYPALFGNGGQRRIYGLTLYSEIEKEPSSAALTRLLNLVERDLLKLPETITSDWSETPHLAEDLLARKFTGKAVLTL</sequence>
<dbReference type="SUPFAM" id="SSF50129">
    <property type="entry name" value="GroES-like"/>
    <property type="match status" value="1"/>
</dbReference>
<dbReference type="InterPro" id="IPR036291">
    <property type="entry name" value="NAD(P)-bd_dom_sf"/>
</dbReference>
<evidence type="ECO:0000259" key="3">
    <source>
        <dbReference type="SMART" id="SM00829"/>
    </source>
</evidence>
<protein>
    <submittedName>
        <fullName evidence="4">Oxidoreductase, zinc-binding dehydrogenase family protein</fullName>
    </submittedName>
</protein>
<dbReference type="AlphaFoldDB" id="A8ZMF3"/>
<keyword evidence="5" id="KW-1185">Reference proteome</keyword>
<evidence type="ECO:0000313" key="5">
    <source>
        <dbReference type="Proteomes" id="UP000000268"/>
    </source>
</evidence>
<name>A8ZMF3_ACAM1</name>
<dbReference type="Proteomes" id="UP000000268">
    <property type="component" value="Plasmid pREB3"/>
</dbReference>
<geneLocation type="plasmid" evidence="4 5">
    <name>pREB3</name>
</geneLocation>
<proteinExistence type="predicted"/>
<accession>A8ZMF3</accession>
<organism evidence="4 5">
    <name type="scientific">Acaryochloris marina (strain MBIC 11017)</name>
    <dbReference type="NCBI Taxonomy" id="329726"/>
    <lineage>
        <taxon>Bacteria</taxon>
        <taxon>Bacillati</taxon>
        <taxon>Cyanobacteriota</taxon>
        <taxon>Cyanophyceae</taxon>
        <taxon>Acaryochloridales</taxon>
        <taxon>Acaryochloridaceae</taxon>
        <taxon>Acaryochloris</taxon>
    </lineage>
</organism>
<dbReference type="PANTHER" id="PTHR48106">
    <property type="entry name" value="QUINONE OXIDOREDUCTASE PIG3-RELATED"/>
    <property type="match status" value="1"/>
</dbReference>
<reference evidence="4 5" key="1">
    <citation type="journal article" date="2008" name="Proc. Natl. Acad. Sci. U.S.A.">
        <title>Niche adaptation and genome expansion in the chlorophyll d-producing cyanobacterium Acaryochloris marina.</title>
        <authorList>
            <person name="Swingley W.D."/>
            <person name="Chen M."/>
            <person name="Cheung P.C."/>
            <person name="Conrad A.L."/>
            <person name="Dejesa L.C."/>
            <person name="Hao J."/>
            <person name="Honchak B.M."/>
            <person name="Karbach L.E."/>
            <person name="Kurdoglu A."/>
            <person name="Lahiri S."/>
            <person name="Mastrian S.D."/>
            <person name="Miyashita H."/>
            <person name="Page L."/>
            <person name="Ramakrishna P."/>
            <person name="Satoh S."/>
            <person name="Sattley W.M."/>
            <person name="Shimada Y."/>
            <person name="Taylor H.L."/>
            <person name="Tomo T."/>
            <person name="Tsuchiya T."/>
            <person name="Wang Z.T."/>
            <person name="Raymond J."/>
            <person name="Mimuro M."/>
            <person name="Blankenship R.E."/>
            <person name="Touchman J.W."/>
        </authorList>
    </citation>
    <scope>NUCLEOTIDE SEQUENCE [LARGE SCALE GENOMIC DNA]</scope>
    <source>
        <strain evidence="5">MBIC 11017</strain>
        <plasmid evidence="5">Plasmid pREB3</plasmid>
    </source>
</reference>
<dbReference type="HOGENOM" id="CLU_026673_3_3_3"/>
<dbReference type="InterPro" id="IPR020843">
    <property type="entry name" value="ER"/>
</dbReference>
<feature type="domain" description="Enoyl reductase (ER)" evidence="3">
    <location>
        <begin position="12"/>
        <end position="312"/>
    </location>
</feature>
<dbReference type="Pfam" id="PF00107">
    <property type="entry name" value="ADH_zinc_N"/>
    <property type="match status" value="1"/>
</dbReference>
<dbReference type="InterPro" id="IPR013154">
    <property type="entry name" value="ADH-like_N"/>
</dbReference>
<dbReference type="PANTHER" id="PTHR48106:SF18">
    <property type="entry name" value="QUINONE OXIDOREDUCTASE PIG3"/>
    <property type="match status" value="1"/>
</dbReference>